<evidence type="ECO:0000256" key="3">
    <source>
        <dbReference type="ARBA" id="ARBA00010067"/>
    </source>
</evidence>
<evidence type="ECO:0000313" key="9">
    <source>
        <dbReference type="EMBL" id="KAK8514389.1"/>
    </source>
</evidence>
<keyword evidence="10" id="KW-1185">Reference proteome</keyword>
<dbReference type="EMBL" id="JBBPBM010000067">
    <property type="protein sequence ID" value="KAK8514389.1"/>
    <property type="molecule type" value="Genomic_DNA"/>
</dbReference>
<protein>
    <recommendedName>
        <fullName evidence="11">Protein BIG GRAIN 1-like B</fullName>
    </recommendedName>
</protein>
<evidence type="ECO:0000256" key="8">
    <source>
        <dbReference type="SAM" id="MobiDB-lite"/>
    </source>
</evidence>
<evidence type="ECO:0000256" key="2">
    <source>
        <dbReference type="ARBA" id="ARBA00004236"/>
    </source>
</evidence>
<keyword evidence="5" id="KW-1003">Cell membrane</keyword>
<evidence type="ECO:0000256" key="7">
    <source>
        <dbReference type="ARBA" id="ARBA00023294"/>
    </source>
</evidence>
<evidence type="ECO:0000256" key="5">
    <source>
        <dbReference type="ARBA" id="ARBA00022475"/>
    </source>
</evidence>
<dbReference type="Proteomes" id="UP001472677">
    <property type="component" value="Unassembled WGS sequence"/>
</dbReference>
<feature type="compositionally biased region" description="Basic and acidic residues" evidence="8">
    <location>
        <begin position="1"/>
        <end position="19"/>
    </location>
</feature>
<reference evidence="9 10" key="1">
    <citation type="journal article" date="2024" name="G3 (Bethesda)">
        <title>Genome assembly of Hibiscus sabdariffa L. provides insights into metabolisms of medicinal natural products.</title>
        <authorList>
            <person name="Kim T."/>
        </authorList>
    </citation>
    <scope>NUCLEOTIDE SEQUENCE [LARGE SCALE GENOMIC DNA]</scope>
    <source>
        <strain evidence="9">TK-2024</strain>
        <tissue evidence="9">Old leaves</tissue>
    </source>
</reference>
<proteinExistence type="inferred from homology"/>
<comment type="subcellular location">
    <subcellularLocation>
        <location evidence="2">Cell membrane</location>
    </subcellularLocation>
</comment>
<dbReference type="PANTHER" id="PTHR33541:SF28">
    <property type="entry name" value="PROTEIN BIG GRAIN 1-LIKE A"/>
    <property type="match status" value="1"/>
</dbReference>
<comment type="similarity">
    <text evidence="3">Belongs to the BIG GRAIN 1 (BG1) plant protein family.</text>
</comment>
<organism evidence="9 10">
    <name type="scientific">Hibiscus sabdariffa</name>
    <name type="common">roselle</name>
    <dbReference type="NCBI Taxonomy" id="183260"/>
    <lineage>
        <taxon>Eukaryota</taxon>
        <taxon>Viridiplantae</taxon>
        <taxon>Streptophyta</taxon>
        <taxon>Embryophyta</taxon>
        <taxon>Tracheophyta</taxon>
        <taxon>Spermatophyta</taxon>
        <taxon>Magnoliopsida</taxon>
        <taxon>eudicotyledons</taxon>
        <taxon>Gunneridae</taxon>
        <taxon>Pentapetalae</taxon>
        <taxon>rosids</taxon>
        <taxon>malvids</taxon>
        <taxon>Malvales</taxon>
        <taxon>Malvaceae</taxon>
        <taxon>Malvoideae</taxon>
        <taxon>Hibiscus</taxon>
    </lineage>
</organism>
<accession>A0ABR2C4R0</accession>
<evidence type="ECO:0000256" key="4">
    <source>
        <dbReference type="ARBA" id="ARBA00022448"/>
    </source>
</evidence>
<keyword evidence="4" id="KW-0813">Transport</keyword>
<name>A0ABR2C4R0_9ROSI</name>
<feature type="region of interest" description="Disordered" evidence="8">
    <location>
        <begin position="193"/>
        <end position="223"/>
    </location>
</feature>
<keyword evidence="7" id="KW-0927">Auxin signaling pathway</keyword>
<evidence type="ECO:0008006" key="11">
    <source>
        <dbReference type="Google" id="ProtNLM"/>
    </source>
</evidence>
<dbReference type="InterPro" id="IPR039621">
    <property type="entry name" value="BG1-like"/>
</dbReference>
<feature type="region of interest" description="Disordered" evidence="8">
    <location>
        <begin position="1"/>
        <end position="22"/>
    </location>
</feature>
<evidence type="ECO:0000313" key="10">
    <source>
        <dbReference type="Proteomes" id="UP001472677"/>
    </source>
</evidence>
<dbReference type="PANTHER" id="PTHR33541">
    <property type="entry name" value="PROTEIN BIG GRAIN 1-LIKE A-RELATED"/>
    <property type="match status" value="1"/>
</dbReference>
<sequence length="332" mass="37225">MDRRDKLAREDGFRNRRESPSFSSSLLDAIYRSIDEPDGESATRKKHGRSTWLKDEEEMERACMVQKWMEKRGDIRRKSMGDCDFDDPMLLNSSSSSCGSSCGARFSSSESDKYFCPSANSSHCTTHRPKPARTSTGSGFYGHAEGGFVRKKSKAFKIYSNLKKVKHPISPGGRLASFLNSLFTAGNAKKANISSSGKLKSDQQQATSTSRSCLSKSTPCSRNNGTKRSVRFCLDEDHHQTSIRKPINKELDWRIMEENRRAVEAAKDVLKNYHKSNNMRGICNSDEKEEDAASCASSDLFELYNLSAMQELPVYETTHLHTNRAIANGLIV</sequence>
<keyword evidence="6" id="KW-0472">Membrane</keyword>
<comment type="function">
    <text evidence="1">Involved in auxin transport. Regulator of the auxin signaling pathway.</text>
</comment>
<gene>
    <name evidence="9" type="ORF">V6N12_009095</name>
</gene>
<comment type="caution">
    <text evidence="9">The sequence shown here is derived from an EMBL/GenBank/DDBJ whole genome shotgun (WGS) entry which is preliminary data.</text>
</comment>
<evidence type="ECO:0000256" key="6">
    <source>
        <dbReference type="ARBA" id="ARBA00023136"/>
    </source>
</evidence>
<evidence type="ECO:0000256" key="1">
    <source>
        <dbReference type="ARBA" id="ARBA00002281"/>
    </source>
</evidence>